<accession>A0A7R9JBZ6</accession>
<sequence>MYHDENDPIQHELWIRGQGIERVLLLTHGYIPSPYGDYHYELTECDLENGRWRVRVPSYSLCADTTPSPAKRIDNCHRDKLPCWLHLYSSPMASLVLNDSSQLTPDGFEKLPDQLCIPTPNYMICKNICLAAVTSDGQHLGISCEAGYYFDLGDLTCRMCHPGTFSLGGGVLFDTWEDLPQGFYTQVESFRSSFASAGRFTVDVNCSSRYGWQPSGDFLASLGGPCAATLTYTVHLVKPGNLSYVYQYSDKDVIFDFEERRGAGRVSSLQTPISLHPCSLLTKLFDSLTDHQAQNDQCQSIGDSKEYRWPSATRKGEWKQQTVHLKTGQNVLQWKTIGMDTHQAKPVLIKAIEISGTRGLHILLQPLSTRDIQPRWGALLHGMSRKPFLTTGGQHLYAM</sequence>
<dbReference type="GO" id="GO:0016020">
    <property type="term" value="C:membrane"/>
    <property type="evidence" value="ECO:0007669"/>
    <property type="project" value="TreeGrafter"/>
</dbReference>
<gene>
    <name evidence="2" type="ORF">TCMB3V08_LOCUS8751</name>
</gene>
<dbReference type="Pfam" id="PF23032">
    <property type="entry name" value="GBD_ELAPOR1-like_3rd"/>
    <property type="match status" value="2"/>
</dbReference>
<evidence type="ECO:0000313" key="2">
    <source>
        <dbReference type="EMBL" id="CAD7576175.1"/>
    </source>
</evidence>
<protein>
    <submittedName>
        <fullName evidence="2">(California timema) hypothetical protein</fullName>
    </submittedName>
</protein>
<dbReference type="InterPro" id="IPR056609">
    <property type="entry name" value="Elapor1-like_3rd"/>
</dbReference>
<evidence type="ECO:0000259" key="1">
    <source>
        <dbReference type="Pfam" id="PF23032"/>
    </source>
</evidence>
<organism evidence="2">
    <name type="scientific">Timema californicum</name>
    <name type="common">California timema</name>
    <name type="synonym">Walking stick</name>
    <dbReference type="NCBI Taxonomy" id="61474"/>
    <lineage>
        <taxon>Eukaryota</taxon>
        <taxon>Metazoa</taxon>
        <taxon>Ecdysozoa</taxon>
        <taxon>Arthropoda</taxon>
        <taxon>Hexapoda</taxon>
        <taxon>Insecta</taxon>
        <taxon>Pterygota</taxon>
        <taxon>Neoptera</taxon>
        <taxon>Polyneoptera</taxon>
        <taxon>Phasmatodea</taxon>
        <taxon>Timematodea</taxon>
        <taxon>Timematoidea</taxon>
        <taxon>Timematidae</taxon>
        <taxon>Timema</taxon>
    </lineage>
</organism>
<dbReference type="AlphaFoldDB" id="A0A7R9JBZ6"/>
<feature type="domain" description="Elapor1-like galactose binding" evidence="1">
    <location>
        <begin position="290"/>
        <end position="357"/>
    </location>
</feature>
<name>A0A7R9JBZ6_TIMCA</name>
<feature type="domain" description="Elapor1-like galactose binding" evidence="1">
    <location>
        <begin position="170"/>
        <end position="258"/>
    </location>
</feature>
<dbReference type="PANTHER" id="PTHR22727">
    <property type="entry name" value="PROTEIN CBG13728"/>
    <property type="match status" value="1"/>
</dbReference>
<dbReference type="EMBL" id="OE183960">
    <property type="protein sequence ID" value="CAD7576175.1"/>
    <property type="molecule type" value="Genomic_DNA"/>
</dbReference>
<dbReference type="InterPro" id="IPR039181">
    <property type="entry name" value="Elapor1/2"/>
</dbReference>
<reference evidence="2" key="1">
    <citation type="submission" date="2020-11" db="EMBL/GenBank/DDBJ databases">
        <authorList>
            <person name="Tran Van P."/>
        </authorList>
    </citation>
    <scope>NUCLEOTIDE SEQUENCE</scope>
</reference>
<dbReference type="PANTHER" id="PTHR22727:SF15">
    <property type="entry name" value="MRH DOMAIN-CONTAINING PROTEIN"/>
    <property type="match status" value="1"/>
</dbReference>
<proteinExistence type="predicted"/>